<protein>
    <submittedName>
        <fullName evidence="1">Uncharacterized protein</fullName>
    </submittedName>
</protein>
<accession>A0A7Z6UUS5</accession>
<dbReference type="Proteomes" id="UP000267078">
    <property type="component" value="Unassembled WGS sequence"/>
</dbReference>
<comment type="caution">
    <text evidence="1">The sequence shown here is derived from an EMBL/GenBank/DDBJ whole genome shotgun (WGS) entry which is preliminary data.</text>
</comment>
<organism evidence="1 2">
    <name type="scientific">Pseudomonas savastanoi pv. phaseolicola</name>
    <name type="common">Pseudomonas syringae pv. phaseolicola</name>
    <dbReference type="NCBI Taxonomy" id="319"/>
    <lineage>
        <taxon>Bacteria</taxon>
        <taxon>Pseudomonadati</taxon>
        <taxon>Pseudomonadota</taxon>
        <taxon>Gammaproteobacteria</taxon>
        <taxon>Pseudomonadales</taxon>
        <taxon>Pseudomonadaceae</taxon>
        <taxon>Pseudomonas</taxon>
    </lineage>
</organism>
<evidence type="ECO:0000313" key="2">
    <source>
        <dbReference type="Proteomes" id="UP000267078"/>
    </source>
</evidence>
<sequence>MGTTGGNDARLLLYRGSVFDDTGLNRISVAQLSVLIAKQQTCLNRSTRHREALSK</sequence>
<evidence type="ECO:0000313" key="1">
    <source>
        <dbReference type="EMBL" id="RMU86208.1"/>
    </source>
</evidence>
<dbReference type="EMBL" id="RBUI01000116">
    <property type="protein sequence ID" value="RMU86208.1"/>
    <property type="molecule type" value="Genomic_DNA"/>
</dbReference>
<name>A0A7Z6UUS5_PSESH</name>
<proteinExistence type="predicted"/>
<dbReference type="AlphaFoldDB" id="A0A7Z6UUS5"/>
<gene>
    <name evidence="1" type="ORF">ALP21_200270</name>
</gene>
<reference evidence="1 2" key="1">
    <citation type="submission" date="2018-08" db="EMBL/GenBank/DDBJ databases">
        <title>Recombination of ecologically and evolutionarily significant loci maintains genetic cohesion in the Pseudomonas syringae species complex.</title>
        <authorList>
            <person name="Dillon M."/>
            <person name="Thakur S."/>
            <person name="Almeida R.N.D."/>
            <person name="Weir B.S."/>
            <person name="Guttman D.S."/>
        </authorList>
    </citation>
    <scope>NUCLEOTIDE SEQUENCE [LARGE SCALE GENOMIC DNA]</scope>
    <source>
        <strain evidence="1 2">1449B</strain>
    </source>
</reference>